<dbReference type="InterPro" id="IPR002549">
    <property type="entry name" value="AI-2E-like"/>
</dbReference>
<evidence type="ECO:0000256" key="1">
    <source>
        <dbReference type="ARBA" id="ARBA00004651"/>
    </source>
</evidence>
<feature type="transmembrane region" description="Helical" evidence="8">
    <location>
        <begin position="245"/>
        <end position="269"/>
    </location>
</feature>
<keyword evidence="7 8" id="KW-0472">Membrane</keyword>
<dbReference type="HOGENOM" id="CLU_031275_0_3_0"/>
<name>Q1IU90_KORVE</name>
<evidence type="ECO:0000256" key="6">
    <source>
        <dbReference type="ARBA" id="ARBA00022989"/>
    </source>
</evidence>
<dbReference type="Pfam" id="PF01594">
    <property type="entry name" value="AI-2E_transport"/>
    <property type="match status" value="1"/>
</dbReference>
<dbReference type="eggNOG" id="COG0628">
    <property type="taxonomic scope" value="Bacteria"/>
</dbReference>
<gene>
    <name evidence="9" type="ordered locus">Acid345_0555</name>
</gene>
<evidence type="ECO:0000256" key="3">
    <source>
        <dbReference type="ARBA" id="ARBA00022448"/>
    </source>
</evidence>
<proteinExistence type="inferred from homology"/>
<evidence type="ECO:0000256" key="4">
    <source>
        <dbReference type="ARBA" id="ARBA00022475"/>
    </source>
</evidence>
<dbReference type="RefSeq" id="WP_011521362.1">
    <property type="nucleotide sequence ID" value="NC_008009.1"/>
</dbReference>
<protein>
    <recommendedName>
        <fullName evidence="11">Permease</fullName>
    </recommendedName>
</protein>
<keyword evidence="4" id="KW-1003">Cell membrane</keyword>
<feature type="transmembrane region" description="Helical" evidence="8">
    <location>
        <begin position="301"/>
        <end position="320"/>
    </location>
</feature>
<dbReference type="KEGG" id="aba:Acid345_0555"/>
<keyword evidence="3" id="KW-0813">Transport</keyword>
<evidence type="ECO:0000256" key="7">
    <source>
        <dbReference type="ARBA" id="ARBA00023136"/>
    </source>
</evidence>
<feature type="transmembrane region" description="Helical" evidence="8">
    <location>
        <begin position="42"/>
        <end position="60"/>
    </location>
</feature>
<organism evidence="9 10">
    <name type="scientific">Koribacter versatilis (strain Ellin345)</name>
    <dbReference type="NCBI Taxonomy" id="204669"/>
    <lineage>
        <taxon>Bacteria</taxon>
        <taxon>Pseudomonadati</taxon>
        <taxon>Acidobacteriota</taxon>
        <taxon>Terriglobia</taxon>
        <taxon>Terriglobales</taxon>
        <taxon>Candidatus Korobacteraceae</taxon>
        <taxon>Candidatus Korobacter</taxon>
    </lineage>
</organism>
<feature type="transmembrane region" description="Helical" evidence="8">
    <location>
        <begin position="66"/>
        <end position="85"/>
    </location>
</feature>
<dbReference type="PANTHER" id="PTHR21716">
    <property type="entry name" value="TRANSMEMBRANE PROTEIN"/>
    <property type="match status" value="1"/>
</dbReference>
<accession>Q1IU90</accession>
<evidence type="ECO:0000313" key="10">
    <source>
        <dbReference type="Proteomes" id="UP000002432"/>
    </source>
</evidence>
<dbReference type="EMBL" id="CP000360">
    <property type="protein sequence ID" value="ABF39560.1"/>
    <property type="molecule type" value="Genomic_DNA"/>
</dbReference>
<evidence type="ECO:0000313" key="9">
    <source>
        <dbReference type="EMBL" id="ABF39560.1"/>
    </source>
</evidence>
<reference evidence="9 10" key="1">
    <citation type="journal article" date="2009" name="Appl. Environ. Microbiol.">
        <title>Three genomes from the phylum Acidobacteria provide insight into the lifestyles of these microorganisms in soils.</title>
        <authorList>
            <person name="Ward N.L."/>
            <person name="Challacombe J.F."/>
            <person name="Janssen P.H."/>
            <person name="Henrissat B."/>
            <person name="Coutinho P.M."/>
            <person name="Wu M."/>
            <person name="Xie G."/>
            <person name="Haft D.H."/>
            <person name="Sait M."/>
            <person name="Badger J."/>
            <person name="Barabote R.D."/>
            <person name="Bradley B."/>
            <person name="Brettin T.S."/>
            <person name="Brinkac L.M."/>
            <person name="Bruce D."/>
            <person name="Creasy T."/>
            <person name="Daugherty S.C."/>
            <person name="Davidsen T.M."/>
            <person name="DeBoy R.T."/>
            <person name="Detter J.C."/>
            <person name="Dodson R.J."/>
            <person name="Durkin A.S."/>
            <person name="Ganapathy A."/>
            <person name="Gwinn-Giglio M."/>
            <person name="Han C.S."/>
            <person name="Khouri H."/>
            <person name="Kiss H."/>
            <person name="Kothari S.P."/>
            <person name="Madupu R."/>
            <person name="Nelson K.E."/>
            <person name="Nelson W.C."/>
            <person name="Paulsen I."/>
            <person name="Penn K."/>
            <person name="Ren Q."/>
            <person name="Rosovitz M.J."/>
            <person name="Selengut J.D."/>
            <person name="Shrivastava S."/>
            <person name="Sullivan S.A."/>
            <person name="Tapia R."/>
            <person name="Thompson L.S."/>
            <person name="Watkins K.L."/>
            <person name="Yang Q."/>
            <person name="Yu C."/>
            <person name="Zafar N."/>
            <person name="Zhou L."/>
            <person name="Kuske C.R."/>
        </authorList>
    </citation>
    <scope>NUCLEOTIDE SEQUENCE [LARGE SCALE GENOMIC DNA]</scope>
    <source>
        <strain evidence="9 10">Ellin345</strain>
    </source>
</reference>
<dbReference type="OrthoDB" id="9793390at2"/>
<dbReference type="EnsemblBacteria" id="ABF39560">
    <property type="protein sequence ID" value="ABF39560"/>
    <property type="gene ID" value="Acid345_0555"/>
</dbReference>
<sequence length="380" mass="42241">MEDDPIDFAPQTEDGVPEIPQVALDRSTAEELELRKMQKTQTTCLFILALATGLGLAYVAKMVLVVLFVSILVAFVLAPVVDFGVRFGVPRSLASLFAVFLLIGVIYGITFMSYSKGVDFMQDLPKYSRRIREVGQRWERRAEAFRRSTQDIVPQSEDDKRAVTIRQQSSLSDTVTTALGSVGEIFFTISFIPFLAFFMLSWQEHVRSATVMLFKMENRNTAYVTLGLMSSMIRSFLVGNLLVGLFVSVVSMIIFGLLGVPFFYFVGFISGYLSMVPYLGIVLALIPPVITGMGVMSLEKLVVIIVSILSLHLFAMNVLYPKVLGKRLQLNPLTVTIALLFWGWLWGAMGLILAIPVTAAIKIVLDHVEGFEGYGQWMGE</sequence>
<keyword evidence="10" id="KW-1185">Reference proteome</keyword>
<evidence type="ECO:0000256" key="5">
    <source>
        <dbReference type="ARBA" id="ARBA00022692"/>
    </source>
</evidence>
<comment type="similarity">
    <text evidence="2">Belongs to the autoinducer-2 exporter (AI-2E) (TC 2.A.86) family.</text>
</comment>
<comment type="subcellular location">
    <subcellularLocation>
        <location evidence="1">Cell membrane</location>
        <topology evidence="1">Multi-pass membrane protein</topology>
    </subcellularLocation>
</comment>
<keyword evidence="5 8" id="KW-0812">Transmembrane</keyword>
<evidence type="ECO:0008006" key="11">
    <source>
        <dbReference type="Google" id="ProtNLM"/>
    </source>
</evidence>
<evidence type="ECO:0000256" key="8">
    <source>
        <dbReference type="SAM" id="Phobius"/>
    </source>
</evidence>
<dbReference type="GO" id="GO:0005886">
    <property type="term" value="C:plasma membrane"/>
    <property type="evidence" value="ECO:0007669"/>
    <property type="project" value="UniProtKB-SubCell"/>
</dbReference>
<keyword evidence="6 8" id="KW-1133">Transmembrane helix</keyword>
<dbReference type="PANTHER" id="PTHR21716:SF53">
    <property type="entry name" value="PERMEASE PERM-RELATED"/>
    <property type="match status" value="1"/>
</dbReference>
<feature type="transmembrane region" description="Helical" evidence="8">
    <location>
        <begin position="92"/>
        <end position="114"/>
    </location>
</feature>
<dbReference type="AlphaFoldDB" id="Q1IU90"/>
<feature type="transmembrane region" description="Helical" evidence="8">
    <location>
        <begin position="332"/>
        <end position="355"/>
    </location>
</feature>
<dbReference type="Proteomes" id="UP000002432">
    <property type="component" value="Chromosome"/>
</dbReference>
<evidence type="ECO:0000256" key="2">
    <source>
        <dbReference type="ARBA" id="ARBA00009773"/>
    </source>
</evidence>
<feature type="transmembrane region" description="Helical" evidence="8">
    <location>
        <begin position="178"/>
        <end position="200"/>
    </location>
</feature>